<keyword evidence="4" id="KW-0862">Zinc</keyword>
<dbReference type="GO" id="GO:0000977">
    <property type="term" value="F:RNA polymerase II transcription regulatory region sequence-specific DNA binding"/>
    <property type="evidence" value="ECO:0007669"/>
    <property type="project" value="TreeGrafter"/>
</dbReference>
<dbReference type="GO" id="GO:0000981">
    <property type="term" value="F:DNA-binding transcription factor activity, RNA polymerase II-specific"/>
    <property type="evidence" value="ECO:0007669"/>
    <property type="project" value="TreeGrafter"/>
</dbReference>
<feature type="domain" description="C2H2-type" evidence="6">
    <location>
        <begin position="147"/>
        <end position="175"/>
    </location>
</feature>
<dbReference type="Pfam" id="PF00096">
    <property type="entry name" value="zf-C2H2"/>
    <property type="match status" value="2"/>
</dbReference>
<dbReference type="EMBL" id="GFAC01007094">
    <property type="protein sequence ID" value="JAT92094.1"/>
    <property type="molecule type" value="mRNA"/>
</dbReference>
<feature type="domain" description="C2H2-type" evidence="6">
    <location>
        <begin position="58"/>
        <end position="81"/>
    </location>
</feature>
<evidence type="ECO:0000256" key="2">
    <source>
        <dbReference type="ARBA" id="ARBA00022737"/>
    </source>
</evidence>
<accession>A0A1E1WYN1</accession>
<dbReference type="SMART" id="SM00355">
    <property type="entry name" value="ZnF_C2H2"/>
    <property type="match status" value="6"/>
</dbReference>
<feature type="domain" description="C2H2-type" evidence="6">
    <location>
        <begin position="90"/>
        <end position="117"/>
    </location>
</feature>
<dbReference type="InterPro" id="IPR013087">
    <property type="entry name" value="Znf_C2H2_type"/>
</dbReference>
<feature type="non-terminal residue" evidence="7">
    <location>
        <position position="1"/>
    </location>
</feature>
<dbReference type="PROSITE" id="PS50157">
    <property type="entry name" value="ZINC_FINGER_C2H2_2"/>
    <property type="match status" value="6"/>
</dbReference>
<protein>
    <submittedName>
        <fullName evidence="7">Putative homeobox transcription factor sip1</fullName>
    </submittedName>
</protein>
<evidence type="ECO:0000256" key="1">
    <source>
        <dbReference type="ARBA" id="ARBA00022723"/>
    </source>
</evidence>
<dbReference type="PROSITE" id="PS00028">
    <property type="entry name" value="ZINC_FINGER_C2H2_1"/>
    <property type="match status" value="5"/>
</dbReference>
<feature type="domain" description="C2H2-type" evidence="6">
    <location>
        <begin position="118"/>
        <end position="146"/>
    </location>
</feature>
<dbReference type="PANTHER" id="PTHR14196">
    <property type="entry name" value="ODD-SKIPPED - RELATED"/>
    <property type="match status" value="1"/>
</dbReference>
<evidence type="ECO:0000256" key="4">
    <source>
        <dbReference type="ARBA" id="ARBA00022833"/>
    </source>
</evidence>
<proteinExistence type="evidence at transcript level"/>
<feature type="domain" description="C2H2-type" evidence="6">
    <location>
        <begin position="30"/>
        <end position="57"/>
    </location>
</feature>
<reference evidence="7" key="1">
    <citation type="journal article" date="2017" name="Front. Cell. Infect. Microbiol.">
        <title>The Distinct Transcriptional Response of the Midgut of Amblyomma sculptum and Amblyomma aureolatum Ticks to Rickettsia rickettsii Correlates to Their Differences in Susceptibility to Infection.</title>
        <authorList>
            <person name="Martins L.A."/>
            <person name="Galletti M.F.B.M."/>
            <person name="Ribeiro J.M."/>
            <person name="Fujita A."/>
            <person name="Costa F.B."/>
            <person name="Labruna M.B."/>
            <person name="Daffre S."/>
            <person name="Fogaca A.C."/>
        </authorList>
    </citation>
    <scope>NUCLEOTIDE SEQUENCE</scope>
</reference>
<dbReference type="SUPFAM" id="SSF57667">
    <property type="entry name" value="beta-beta-alpha zinc fingers"/>
    <property type="match status" value="3"/>
</dbReference>
<evidence type="ECO:0000259" key="6">
    <source>
        <dbReference type="PROSITE" id="PS50157"/>
    </source>
</evidence>
<keyword evidence="1" id="KW-0479">Metal-binding</keyword>
<dbReference type="InterPro" id="IPR036236">
    <property type="entry name" value="Znf_C2H2_sf"/>
</dbReference>
<keyword evidence="3 5" id="KW-0863">Zinc-finger</keyword>
<dbReference type="FunFam" id="3.30.160.60:FF:000161">
    <property type="entry name" value="Zinc finger protein 366"/>
    <property type="match status" value="1"/>
</dbReference>
<dbReference type="FunFam" id="3.30.160.60:FF:000446">
    <property type="entry name" value="Zinc finger protein"/>
    <property type="match status" value="1"/>
</dbReference>
<dbReference type="Gene3D" id="3.30.160.60">
    <property type="entry name" value="Classic Zinc Finger"/>
    <property type="match status" value="4"/>
</dbReference>
<name>A0A1E1WYN1_9ACAR</name>
<evidence type="ECO:0000256" key="3">
    <source>
        <dbReference type="ARBA" id="ARBA00022771"/>
    </source>
</evidence>
<keyword evidence="7" id="KW-0371">Homeobox</keyword>
<sequence length="183" mass="21419">RHSCRYCPYSSYIRHRVTTHERIHTGERPFVCHVCGKGFVQRHHLTRHLAVHSAEKPHKCADCGQCFCQASTLARHCSQQHPVDGGVNLRMCPHCSKKFPRWDHFKAHLLTHTEDRPYACSQCGQRFKHRIHARQHEKVVHDRQYSVHCPCCGKGFWSMRELRSHVLVRHSSAQEDGLQRCDQ</sequence>
<keyword evidence="7" id="KW-0238">DNA-binding</keyword>
<dbReference type="AlphaFoldDB" id="A0A1E1WYN1"/>
<dbReference type="InterPro" id="IPR050717">
    <property type="entry name" value="C2H2-ZF_Transcription_Reg"/>
</dbReference>
<dbReference type="GO" id="GO:0008270">
    <property type="term" value="F:zinc ion binding"/>
    <property type="evidence" value="ECO:0007669"/>
    <property type="project" value="UniProtKB-KW"/>
</dbReference>
<evidence type="ECO:0000313" key="7">
    <source>
        <dbReference type="EMBL" id="JAT92094.1"/>
    </source>
</evidence>
<dbReference type="PANTHER" id="PTHR14196:SF12">
    <property type="entry name" value="ZINC FINGER PROTEIN 208-LIKE"/>
    <property type="match status" value="1"/>
</dbReference>
<organism evidence="7">
    <name type="scientific">Amblyomma aureolatum</name>
    <dbReference type="NCBI Taxonomy" id="187763"/>
    <lineage>
        <taxon>Eukaryota</taxon>
        <taxon>Metazoa</taxon>
        <taxon>Ecdysozoa</taxon>
        <taxon>Arthropoda</taxon>
        <taxon>Chelicerata</taxon>
        <taxon>Arachnida</taxon>
        <taxon>Acari</taxon>
        <taxon>Parasitiformes</taxon>
        <taxon>Ixodida</taxon>
        <taxon>Ixodoidea</taxon>
        <taxon>Ixodidae</taxon>
        <taxon>Amblyomminae</taxon>
        <taxon>Amblyomma</taxon>
    </lineage>
</organism>
<feature type="domain" description="C2H2-type" evidence="6">
    <location>
        <begin position="2"/>
        <end position="29"/>
    </location>
</feature>
<evidence type="ECO:0000256" key="5">
    <source>
        <dbReference type="PROSITE-ProRule" id="PRU00042"/>
    </source>
</evidence>
<dbReference type="GO" id="GO:0005634">
    <property type="term" value="C:nucleus"/>
    <property type="evidence" value="ECO:0007669"/>
    <property type="project" value="UniProtKB-SubCell"/>
</dbReference>
<keyword evidence="2" id="KW-0677">Repeat</keyword>